<keyword evidence="1" id="KW-0812">Transmembrane</keyword>
<sequence>MEINVITLMKAIIGGAGLGFALPGGLSFLIPAFTVTAGIAYSFALAGAVALPALYAARKSAH</sequence>
<feature type="transmembrane region" description="Helical" evidence="1">
    <location>
        <begin position="39"/>
        <end position="57"/>
    </location>
</feature>
<proteinExistence type="predicted"/>
<evidence type="ECO:0000256" key="1">
    <source>
        <dbReference type="SAM" id="Phobius"/>
    </source>
</evidence>
<name>A0A807LBV0_9ENTR</name>
<keyword evidence="1" id="KW-0472">Membrane</keyword>
<keyword evidence="3" id="KW-1185">Reference proteome</keyword>
<reference evidence="2 3" key="1">
    <citation type="submission" date="2017-01" db="EMBL/GenBank/DDBJ databases">
        <authorList>
            <person name="Cao J.-M."/>
        </authorList>
    </citation>
    <scope>NUCLEOTIDE SEQUENCE [LARGE SCALE GENOMIC DNA]</scope>
    <source>
        <strain evidence="2 3">888-76</strain>
    </source>
</reference>
<evidence type="ECO:0000313" key="2">
    <source>
        <dbReference type="EMBL" id="APZ03621.1"/>
    </source>
</evidence>
<accession>A0A807LBV0</accession>
<dbReference type="KEGG" id="kco:BWI95_00240"/>
<organism evidence="2 3">
    <name type="scientific">Kosakonia cowanii JCM 10956 = DSM 18146</name>
    <dbReference type="NCBI Taxonomy" id="1300165"/>
    <lineage>
        <taxon>Bacteria</taxon>
        <taxon>Pseudomonadati</taxon>
        <taxon>Pseudomonadota</taxon>
        <taxon>Gammaproteobacteria</taxon>
        <taxon>Enterobacterales</taxon>
        <taxon>Enterobacteriaceae</taxon>
        <taxon>Kosakonia</taxon>
    </lineage>
</organism>
<keyword evidence="1" id="KW-1133">Transmembrane helix</keyword>
<evidence type="ECO:0000313" key="3">
    <source>
        <dbReference type="Proteomes" id="UP000187148"/>
    </source>
</evidence>
<feature type="transmembrane region" description="Helical" evidence="1">
    <location>
        <begin position="12"/>
        <end position="33"/>
    </location>
</feature>
<dbReference type="RefSeq" id="WP_023481154.1">
    <property type="nucleotide sequence ID" value="NZ_CP019445.1"/>
</dbReference>
<gene>
    <name evidence="2" type="ORF">BWI95_00240</name>
</gene>
<dbReference type="AlphaFoldDB" id="A0A807LBV0"/>
<dbReference type="Proteomes" id="UP000187148">
    <property type="component" value="Chromosome"/>
</dbReference>
<protein>
    <submittedName>
        <fullName evidence="2">Uncharacterized protein</fullName>
    </submittedName>
</protein>
<dbReference type="EMBL" id="CP019445">
    <property type="protein sequence ID" value="APZ03621.1"/>
    <property type="molecule type" value="Genomic_DNA"/>
</dbReference>